<dbReference type="GO" id="GO:0005634">
    <property type="term" value="C:nucleus"/>
    <property type="evidence" value="ECO:0007669"/>
    <property type="project" value="TreeGrafter"/>
</dbReference>
<feature type="compositionally biased region" description="Basic and acidic residues" evidence="1">
    <location>
        <begin position="284"/>
        <end position="312"/>
    </location>
</feature>
<evidence type="ECO:0000313" key="2">
    <source>
        <dbReference type="EMBL" id="CAK5270980.1"/>
    </source>
</evidence>
<sequence>MLAGLVAYEDDSASEDEQKQTTSPLKSASSAFTHDVKQKTSLPTSSEPRKVSNKSQIIIKRPPAQHKTHMRAVASDRVADSSPEGLEQPEASTSALPQPKLALPGLTEPADELVRIRELLRPPQIPGLDNWGIPPASGAAPDPAIAAKLAQFQALKNAQPPRHFNDSLMGSRAFRNPHLYAKLVEFVDVDERTTNFPTALWDPGAMDAAWYADAIGVSHFHAASSSVIHAETLYNPSSIIPVPVSQADLQKARSEQQSQGQTSGKRTQIAFSSAGTSSSTTTKSRRENDKDRDKRFQPYGGGKRDKERARWA</sequence>
<feature type="region of interest" description="Disordered" evidence="1">
    <location>
        <begin position="248"/>
        <end position="312"/>
    </location>
</feature>
<dbReference type="EMBL" id="CAVNYO010000169">
    <property type="protein sequence ID" value="CAK5270980.1"/>
    <property type="molecule type" value="Genomic_DNA"/>
</dbReference>
<comment type="caution">
    <text evidence="2">The sequence shown here is derived from an EMBL/GenBank/DDBJ whole genome shotgun (WGS) entry which is preliminary data.</text>
</comment>
<gene>
    <name evidence="2" type="ORF">MYCIT1_LOCUS15819</name>
</gene>
<feature type="compositionally biased region" description="Polar residues" evidence="1">
    <location>
        <begin position="255"/>
        <end position="271"/>
    </location>
</feature>
<feature type="compositionally biased region" description="Polar residues" evidence="1">
    <location>
        <begin position="20"/>
        <end position="32"/>
    </location>
</feature>
<dbReference type="Pfam" id="PF07818">
    <property type="entry name" value="HCNGP"/>
    <property type="match status" value="1"/>
</dbReference>
<proteinExistence type="predicted"/>
<organism evidence="2 3">
    <name type="scientific">Mycena citricolor</name>
    <dbReference type="NCBI Taxonomy" id="2018698"/>
    <lineage>
        <taxon>Eukaryota</taxon>
        <taxon>Fungi</taxon>
        <taxon>Dikarya</taxon>
        <taxon>Basidiomycota</taxon>
        <taxon>Agaricomycotina</taxon>
        <taxon>Agaricomycetes</taxon>
        <taxon>Agaricomycetidae</taxon>
        <taxon>Agaricales</taxon>
        <taxon>Marasmiineae</taxon>
        <taxon>Mycenaceae</taxon>
        <taxon>Mycena</taxon>
    </lineage>
</organism>
<feature type="region of interest" description="Disordered" evidence="1">
    <location>
        <begin position="1"/>
        <end position="104"/>
    </location>
</feature>
<evidence type="ECO:0000256" key="1">
    <source>
        <dbReference type="SAM" id="MobiDB-lite"/>
    </source>
</evidence>
<feature type="compositionally biased region" description="Low complexity" evidence="1">
    <location>
        <begin position="272"/>
        <end position="282"/>
    </location>
</feature>
<dbReference type="PANTHER" id="PTHR13464">
    <property type="entry name" value="TRANSCRIPTIONAL REGULATOR PROTEIN HCNGP"/>
    <property type="match status" value="1"/>
</dbReference>
<evidence type="ECO:0008006" key="4">
    <source>
        <dbReference type="Google" id="ProtNLM"/>
    </source>
</evidence>
<dbReference type="PANTHER" id="PTHR13464:SF0">
    <property type="entry name" value="SAP30-BINDING PROTEIN"/>
    <property type="match status" value="1"/>
</dbReference>
<reference evidence="2" key="1">
    <citation type="submission" date="2023-11" db="EMBL/GenBank/DDBJ databases">
        <authorList>
            <person name="De Vega J J."/>
            <person name="De Vega J J."/>
        </authorList>
    </citation>
    <scope>NUCLEOTIDE SEQUENCE</scope>
</reference>
<dbReference type="AlphaFoldDB" id="A0AAD2HA21"/>
<dbReference type="InterPro" id="IPR012479">
    <property type="entry name" value="SAP30BP"/>
</dbReference>
<protein>
    <recommendedName>
        <fullName evidence="4">HCNGP-domain-containing protein</fullName>
    </recommendedName>
</protein>
<accession>A0AAD2HA21</accession>
<dbReference type="GO" id="GO:0006355">
    <property type="term" value="P:regulation of DNA-templated transcription"/>
    <property type="evidence" value="ECO:0007669"/>
    <property type="project" value="InterPro"/>
</dbReference>
<dbReference type="Proteomes" id="UP001295794">
    <property type="component" value="Unassembled WGS sequence"/>
</dbReference>
<keyword evidence="3" id="KW-1185">Reference proteome</keyword>
<evidence type="ECO:0000313" key="3">
    <source>
        <dbReference type="Proteomes" id="UP001295794"/>
    </source>
</evidence>
<name>A0AAD2HA21_9AGAR</name>